<sequence length="592" mass="65924">MTQRARSQPLDTPVPSSTSQPRSVPQKRGRTGLEKCLLTVLLILTIGLLCFLSFLLYQSTNGPERIKTAIPKLGEFSQLTESKAKFLAQNKGLYGYNGRIDHIAATQLPHMKDQTYADYAGSGVYQKRQIEAVMKNLESNLYGNAHSINPSAKNSDRTIQEARNAVLKWFNADPKEYTVIFTPGTTGAIKIVGETFPWSTESTFLYTRSNHNSVLGVREYALDKGATFECIDLDSLKSEFDVRSSQGLPKSGGTDETNHLFAFPAECNYSGEKYPLDLIEKFKNGSLGMKKGKYYVLLDAAAFVPTSKLDLSKYKPDFVTVSFYKMFGYPSGLGALIAKNSAANILHKSFFSGGTVSLSIADDDFIQWMPEMCSRFEDGTLPFLNIAALKYGFDALLSTQSDEWPTNGGDPSWEDVKKTMDGITAHTFALQDYFYRELSSATHENGKPMAEFYGHHDRHNIREQGPILNFNMLDASGKYFGFFEISALAAKKGLNIRTGCSCNPGACYDYLNVPTTLIKDTVAHIHHNSCGERLDIVSGHPIGSIRVSLGYLTTFEDVEKLKTFFIDTLRNKTDQQFLDEQQLQTRMGDDSL</sequence>
<reference evidence="4 5" key="1">
    <citation type="journal article" date="2022" name="bioRxiv">
        <title>Genomics of Preaxostyla Flagellates Illuminates Evolutionary Transitions and the Path Towards Mitochondrial Loss.</title>
        <authorList>
            <person name="Novak L.V.F."/>
            <person name="Treitli S.C."/>
            <person name="Pyrih J."/>
            <person name="Halakuc P."/>
            <person name="Pipaliya S.V."/>
            <person name="Vacek V."/>
            <person name="Brzon O."/>
            <person name="Soukal P."/>
            <person name="Eme L."/>
            <person name="Dacks J.B."/>
            <person name="Karnkowska A."/>
            <person name="Elias M."/>
            <person name="Hampl V."/>
        </authorList>
    </citation>
    <scope>NUCLEOTIDE SEQUENCE [LARGE SCALE GENOMIC DNA]</scope>
    <source>
        <strain evidence="4">NAU3</strain>
        <tissue evidence="4">Gut</tissue>
    </source>
</reference>
<keyword evidence="2" id="KW-0812">Transmembrane</keyword>
<proteinExistence type="predicted"/>
<keyword evidence="2" id="KW-0472">Membrane</keyword>
<feature type="domain" description="Aminotransferase class V" evidence="3">
    <location>
        <begin position="116"/>
        <end position="396"/>
    </location>
</feature>
<evidence type="ECO:0000313" key="4">
    <source>
        <dbReference type="EMBL" id="KAK2951147.1"/>
    </source>
</evidence>
<dbReference type="SUPFAM" id="SSF53383">
    <property type="entry name" value="PLP-dependent transferases"/>
    <property type="match status" value="1"/>
</dbReference>
<organism evidence="4 5">
    <name type="scientific">Blattamonas nauphoetae</name>
    <dbReference type="NCBI Taxonomy" id="2049346"/>
    <lineage>
        <taxon>Eukaryota</taxon>
        <taxon>Metamonada</taxon>
        <taxon>Preaxostyla</taxon>
        <taxon>Oxymonadida</taxon>
        <taxon>Blattamonas</taxon>
    </lineage>
</organism>
<feature type="transmembrane region" description="Helical" evidence="2">
    <location>
        <begin position="36"/>
        <end position="57"/>
    </location>
</feature>
<dbReference type="InterPro" id="IPR000192">
    <property type="entry name" value="Aminotrans_V_dom"/>
</dbReference>
<dbReference type="Pfam" id="PF00266">
    <property type="entry name" value="Aminotran_5"/>
    <property type="match status" value="1"/>
</dbReference>
<dbReference type="InterPro" id="IPR015424">
    <property type="entry name" value="PyrdxlP-dep_Trfase"/>
</dbReference>
<accession>A0ABQ9XKL4</accession>
<name>A0ABQ9XKL4_9EUKA</name>
<protein>
    <submittedName>
        <fullName evidence="4">Molybdenum cofactor sulfurase</fullName>
        <ecNumber evidence="4">2.8.1.9</ecNumber>
    </submittedName>
</protein>
<dbReference type="EC" id="2.8.1.9" evidence="4"/>
<dbReference type="PANTHER" id="PTHR14237:SF80">
    <property type="entry name" value="MOLYBDENUM COFACTOR SULFURASE"/>
    <property type="match status" value="1"/>
</dbReference>
<dbReference type="InterPro" id="IPR015421">
    <property type="entry name" value="PyrdxlP-dep_Trfase_major"/>
</dbReference>
<keyword evidence="2" id="KW-1133">Transmembrane helix</keyword>
<evidence type="ECO:0000256" key="1">
    <source>
        <dbReference type="SAM" id="MobiDB-lite"/>
    </source>
</evidence>
<dbReference type="PANTHER" id="PTHR14237">
    <property type="entry name" value="MOLYBDOPTERIN COFACTOR SULFURASE MOSC"/>
    <property type="match status" value="1"/>
</dbReference>
<feature type="compositionally biased region" description="Polar residues" evidence="1">
    <location>
        <begin position="1"/>
        <end position="23"/>
    </location>
</feature>
<evidence type="ECO:0000259" key="3">
    <source>
        <dbReference type="Pfam" id="PF00266"/>
    </source>
</evidence>
<dbReference type="GO" id="GO:0008265">
    <property type="term" value="F:molybdenum cofactor sulfurtransferase activity"/>
    <property type="evidence" value="ECO:0007669"/>
    <property type="project" value="UniProtKB-EC"/>
</dbReference>
<keyword evidence="5" id="KW-1185">Reference proteome</keyword>
<dbReference type="EMBL" id="JARBJD010000123">
    <property type="protein sequence ID" value="KAK2951147.1"/>
    <property type="molecule type" value="Genomic_DNA"/>
</dbReference>
<gene>
    <name evidence="4" type="ORF">BLNAU_13885</name>
</gene>
<dbReference type="Gene3D" id="3.90.1150.10">
    <property type="entry name" value="Aspartate Aminotransferase, domain 1"/>
    <property type="match status" value="1"/>
</dbReference>
<keyword evidence="4" id="KW-0808">Transferase</keyword>
<evidence type="ECO:0000313" key="5">
    <source>
        <dbReference type="Proteomes" id="UP001281761"/>
    </source>
</evidence>
<evidence type="ECO:0000256" key="2">
    <source>
        <dbReference type="SAM" id="Phobius"/>
    </source>
</evidence>
<dbReference type="InterPro" id="IPR015422">
    <property type="entry name" value="PyrdxlP-dep_Trfase_small"/>
</dbReference>
<comment type="caution">
    <text evidence="4">The sequence shown here is derived from an EMBL/GenBank/DDBJ whole genome shotgun (WGS) entry which is preliminary data.</text>
</comment>
<dbReference type="Gene3D" id="3.40.640.10">
    <property type="entry name" value="Type I PLP-dependent aspartate aminotransferase-like (Major domain)"/>
    <property type="match status" value="1"/>
</dbReference>
<dbReference type="Proteomes" id="UP001281761">
    <property type="component" value="Unassembled WGS sequence"/>
</dbReference>
<feature type="region of interest" description="Disordered" evidence="1">
    <location>
        <begin position="1"/>
        <end position="28"/>
    </location>
</feature>